<keyword evidence="3 5" id="KW-0378">Hydrolase</keyword>
<dbReference type="SMART" id="SM00228">
    <property type="entry name" value="PDZ"/>
    <property type="match status" value="1"/>
</dbReference>
<dbReference type="InterPro" id="IPR029045">
    <property type="entry name" value="ClpP/crotonase-like_dom_sf"/>
</dbReference>
<name>A0ABX6FQ70_9BURK</name>
<dbReference type="Proteomes" id="UP000437862">
    <property type="component" value="Chromosome"/>
</dbReference>
<proteinExistence type="inferred from homology"/>
<dbReference type="Pfam" id="PF22694">
    <property type="entry name" value="CtpB_N-like"/>
    <property type="match status" value="1"/>
</dbReference>
<feature type="domain" description="PDZ" evidence="7">
    <location>
        <begin position="116"/>
        <end position="179"/>
    </location>
</feature>
<evidence type="ECO:0000256" key="6">
    <source>
        <dbReference type="SAM" id="MobiDB-lite"/>
    </source>
</evidence>
<dbReference type="NCBIfam" id="TIGR00225">
    <property type="entry name" value="prc"/>
    <property type="match status" value="1"/>
</dbReference>
<comment type="similarity">
    <text evidence="1 5">Belongs to the peptidase S41A family.</text>
</comment>
<dbReference type="InterPro" id="IPR005151">
    <property type="entry name" value="Tail-specific_protease"/>
</dbReference>
<reference evidence="8 9" key="1">
    <citation type="submission" date="2019-12" db="EMBL/GenBank/DDBJ databases">
        <title>Draft Genome Sequences of Six Type Strains of the Genus Massilia.</title>
        <authorList>
            <person name="Miess H."/>
            <person name="Frediansyah A."/>
            <person name="Goeker M."/>
            <person name="Gross H."/>
        </authorList>
    </citation>
    <scope>NUCLEOTIDE SEQUENCE [LARGE SCALE GENOMIC DNA]</scope>
    <source>
        <strain evidence="8 9">DSM 26639</strain>
    </source>
</reference>
<dbReference type="InterPro" id="IPR001478">
    <property type="entry name" value="PDZ"/>
</dbReference>
<dbReference type="PROSITE" id="PS50106">
    <property type="entry name" value="PDZ"/>
    <property type="match status" value="1"/>
</dbReference>
<dbReference type="SUPFAM" id="SSF52096">
    <property type="entry name" value="ClpP/crotonase"/>
    <property type="match status" value="1"/>
</dbReference>
<evidence type="ECO:0000256" key="5">
    <source>
        <dbReference type="RuleBase" id="RU004404"/>
    </source>
</evidence>
<dbReference type="PANTHER" id="PTHR32060:SF22">
    <property type="entry name" value="CARBOXYL-TERMINAL-PROCESSING PEPTIDASE 3, CHLOROPLASTIC"/>
    <property type="match status" value="1"/>
</dbReference>
<gene>
    <name evidence="8" type="ORF">GO485_11985</name>
</gene>
<keyword evidence="2 5" id="KW-0645">Protease</keyword>
<evidence type="ECO:0000259" key="7">
    <source>
        <dbReference type="PROSITE" id="PS50106"/>
    </source>
</evidence>
<evidence type="ECO:0000256" key="3">
    <source>
        <dbReference type="ARBA" id="ARBA00022801"/>
    </source>
</evidence>
<keyword evidence="9" id="KW-1185">Reference proteome</keyword>
<dbReference type="InterPro" id="IPR036034">
    <property type="entry name" value="PDZ_sf"/>
</dbReference>
<dbReference type="Pfam" id="PF13180">
    <property type="entry name" value="PDZ_2"/>
    <property type="match status" value="1"/>
</dbReference>
<accession>A0ABX6FQ70</accession>
<dbReference type="InterPro" id="IPR004447">
    <property type="entry name" value="Peptidase_S41A"/>
</dbReference>
<dbReference type="Gene3D" id="3.90.226.10">
    <property type="entry name" value="2-enoyl-CoA Hydratase, Chain A, domain 1"/>
    <property type="match status" value="1"/>
</dbReference>
<dbReference type="Pfam" id="PF03572">
    <property type="entry name" value="Peptidase_S41"/>
    <property type="match status" value="1"/>
</dbReference>
<dbReference type="EMBL" id="CP046904">
    <property type="protein sequence ID" value="QGZ39695.1"/>
    <property type="molecule type" value="Genomic_DNA"/>
</dbReference>
<evidence type="ECO:0000256" key="4">
    <source>
        <dbReference type="ARBA" id="ARBA00022825"/>
    </source>
</evidence>
<organism evidence="8 9">
    <name type="scientific">Pseudoduganella flava</name>
    <dbReference type="NCBI Taxonomy" id="871742"/>
    <lineage>
        <taxon>Bacteria</taxon>
        <taxon>Pseudomonadati</taxon>
        <taxon>Pseudomonadota</taxon>
        <taxon>Betaproteobacteria</taxon>
        <taxon>Burkholderiales</taxon>
        <taxon>Oxalobacteraceae</taxon>
        <taxon>Telluria group</taxon>
        <taxon>Pseudoduganella</taxon>
    </lineage>
</organism>
<sequence length="496" mass="52169">MCAVPRCTAVTVLYVNLPPLTPSRIAAPHNRLHKGVMMKRWMIGIAMGCCAASMSCRADETVSLPKEEFEQMLESYQLVLQDYVGSADRKKLMTAAIRGMMSSLDPHSRYLDKDDLEDVERINTGRYVGIGVGVELMNGQILIGDVAENGPADKAGIRAGDSIVAIDGAPLFGLRDSQVAHRMHGEPGTTVELTLAKRGKTPLRTVTVTRATLQEHSVSVQRLDGNLARIRISEFASGTPAELFAALRQLDGPRRVDGIVLDLRNNPGGLVPAAVAAAGAFLPQGAVVFSATGRLPASTSKVTVSPRFFGKAGAPDAADQLPAFAQTVPLVVLVNGASASAAELLAGAIQDNGRGKVVGSRTYGKGSIQAVFPLSDESAIKLTVARYFTPNGREVQEHGILPDVPVDPPVAHAGDDNLLFREADMANHLPASTKAPAPVAAQRPLAEDSKSFGSSSDRVLQTALAQLHAVPASGQALGSLLRGMRGIATMFKAPGG</sequence>
<dbReference type="PANTHER" id="PTHR32060">
    <property type="entry name" value="TAIL-SPECIFIC PROTEASE"/>
    <property type="match status" value="1"/>
</dbReference>
<evidence type="ECO:0000313" key="9">
    <source>
        <dbReference type="Proteomes" id="UP000437862"/>
    </source>
</evidence>
<dbReference type="Gene3D" id="3.30.750.44">
    <property type="match status" value="1"/>
</dbReference>
<evidence type="ECO:0000256" key="2">
    <source>
        <dbReference type="ARBA" id="ARBA00022670"/>
    </source>
</evidence>
<feature type="region of interest" description="Disordered" evidence="6">
    <location>
        <begin position="434"/>
        <end position="453"/>
    </location>
</feature>
<dbReference type="SMART" id="SM00245">
    <property type="entry name" value="TSPc"/>
    <property type="match status" value="1"/>
</dbReference>
<evidence type="ECO:0000256" key="1">
    <source>
        <dbReference type="ARBA" id="ARBA00009179"/>
    </source>
</evidence>
<evidence type="ECO:0000313" key="8">
    <source>
        <dbReference type="EMBL" id="QGZ39695.1"/>
    </source>
</evidence>
<keyword evidence="4 5" id="KW-0720">Serine protease</keyword>
<dbReference type="CDD" id="cd07560">
    <property type="entry name" value="Peptidase_S41_CPP"/>
    <property type="match status" value="1"/>
</dbReference>
<dbReference type="SUPFAM" id="SSF50156">
    <property type="entry name" value="PDZ domain-like"/>
    <property type="match status" value="1"/>
</dbReference>
<protein>
    <submittedName>
        <fullName evidence="8">PDZ domain-containing protein</fullName>
    </submittedName>
</protein>
<dbReference type="InterPro" id="IPR055210">
    <property type="entry name" value="CtpA/B_N"/>
</dbReference>
<dbReference type="Gene3D" id="2.30.42.10">
    <property type="match status" value="1"/>
</dbReference>
<dbReference type="CDD" id="cd06782">
    <property type="entry name" value="cpPDZ_CPP-like"/>
    <property type="match status" value="1"/>
</dbReference>